<dbReference type="PANTHER" id="PTHR32305:SF15">
    <property type="entry name" value="PROTEIN RHSA-RELATED"/>
    <property type="match status" value="1"/>
</dbReference>
<sequence length="1544" mass="170342">MGTAMSDSENRLTRASDPPASGKNQSESKVNTACDALLGTVRSTFDPFKETFSSKGSALHHVSEAVNALASLQGAPSQLLNTGIAQIPLLDKMPGMPAAVVSAAHLGTPHAHDHPPSNGFPLPSMGATIGSGCLSVLIGGMPAARVQDIGIAPTCGGLTPYFNIETGSSNTFIGGMRAARMGIDMTRHCNPMGHAGKSGQEAEGAAEKGEEAASEAAEVSSRAGWMGRAGKAWEIGNVVIGPASGVAGAAADIKHGEELAAAMMAAQTAADAAMMALSNLMGKDPGIEPSMGMLMDGNPTVLIGGFPMPDSQMMWHGAKRGLGKKVTSRRADRQKEAAPCRDGHPVDIVRGTAENEFVDYETKIAPAFKWERYYCSGWSEQDGTLGFGFRHCFQHELRLLRTRAIYVDSLTQEYPIRRNAAGRYQGVFAGYELEQHDGRRFVLRHGRLGNMIFERASEADRTARLVNHIRDGVESTLEYARNGALMRIVQEEGRGLRRQLIDFRYDDLGHLVELYLTDPQAETRRIAHYRYDAAGCLVAITNPLGAVMSHAYDARRRMVRETDANGYSFFYKYDSEDRCIESVGQDGLWHVSLDYQPARTVVTRADGGKWTFLYDEARTVTRIVDPYGGATERVTGDDGRILREIDSGGRVIRWLYSASGRNTGRMDQWGYRWPTRDEAPLLPNPLAHRVPATPLGLQWGDVNPHELADRMLLPPEIEALAVAASPSRVAVSATAEHRDVAGRVVARTDEYGYTEHLDHDAAGNLLLRRDKDGRDYRYSIASWNLRESENDPLGNTVRYRYSHKQEITTIVDANGNESAYTYDYKGRITSVMRHGVVRETYIYDAGDRLIEKRDGAGNLLLRFEVGESGLHSKRILASGETHTYEYDRRGNFTKASTDKFDVTRTYDAHGRRTGDKRDGRGIEHSFASGHLGSTTYFGRFVVRYETGPAGDVVIHTPCGGVHRLQRSSDGRVLLRLGNGTNLLHSFDAYGRCIGRIVWSERRAQDVHRVQYRYSAMGELRSVTDSAAGATEYQYDAAHRLIGETREGWPVCHFQYDAGGNLLSAPACSWMRYTEGNRLSAASSGVFRYNDRNHVAEEVAEDGRRTAYHYNSMDLLVKVDWSDRAEAWTAEYDGLCRRIRKSLGGQRTDFYWDDDRLAAESSSDGRLRIYVYANEAAYVPFMFIDYGSIDVAPDSGRPYFVLRNQIGVPQLIEDQAGRIVWRAERTDPYGLVTVAGGNVIDYYLRFPGHYYDAEVGLHYNRFRSYSPMLGRYLQSDPAGQSGGINLYAYAANPLAHIDVIGLMCGDGQSAPPQGNPQSGSEAESPIEESSNVEVSEPPPPPGTLSRTEGQDIIDEINRVWLEQPGANIGRFEMVTTGLTELSDGSVAVTSNDRVTPEQRARARSLLADKGFKKGHIHFVTEGHGDNSEKNPAYTPPGERDLSYGEDDPSKKPKNGHHAEARGIRLGNRLGFPARRQWASGASHNHYGAACEHCEVMQHDFEVVNETGFEKWGGRFDEGGKEPPWNNRAYYDQPLNRTGLYGGSNS</sequence>
<dbReference type="Proteomes" id="UP000064029">
    <property type="component" value="Unassembled WGS sequence"/>
</dbReference>
<feature type="region of interest" description="Disordered" evidence="2">
    <location>
        <begin position="192"/>
        <end position="216"/>
    </location>
</feature>
<comment type="caution">
    <text evidence="4">The sequence shown here is derived from an EMBL/GenBank/DDBJ whole genome shotgun (WGS) entry which is preliminary data.</text>
</comment>
<dbReference type="EMBL" id="LOXM01000302">
    <property type="protein sequence ID" value="KVG51745.1"/>
    <property type="molecule type" value="Genomic_DNA"/>
</dbReference>
<dbReference type="Gene3D" id="2.60.200.60">
    <property type="match status" value="1"/>
</dbReference>
<feature type="region of interest" description="Disordered" evidence="2">
    <location>
        <begin position="1306"/>
        <end position="1346"/>
    </location>
</feature>
<dbReference type="Pfam" id="PF20148">
    <property type="entry name" value="DUF6531"/>
    <property type="match status" value="1"/>
</dbReference>
<evidence type="ECO:0000259" key="3">
    <source>
        <dbReference type="PROSITE" id="PS60001"/>
    </source>
</evidence>
<dbReference type="CDD" id="cd14740">
    <property type="entry name" value="PAAR_4"/>
    <property type="match status" value="1"/>
</dbReference>
<dbReference type="Pfam" id="PF05488">
    <property type="entry name" value="PAAR_motif"/>
    <property type="match status" value="1"/>
</dbReference>
<feature type="compositionally biased region" description="Polar residues" evidence="2">
    <location>
        <begin position="1309"/>
        <end position="1320"/>
    </location>
</feature>
<dbReference type="GO" id="GO:0004517">
    <property type="term" value="F:nitric-oxide synthase activity"/>
    <property type="evidence" value="ECO:0007669"/>
    <property type="project" value="InterPro"/>
</dbReference>
<dbReference type="InterPro" id="IPR056823">
    <property type="entry name" value="TEN-like_YD-shell"/>
</dbReference>
<organism evidence="4 5">
    <name type="scientific">Burkholderia ubonensis</name>
    <dbReference type="NCBI Taxonomy" id="101571"/>
    <lineage>
        <taxon>Bacteria</taxon>
        <taxon>Pseudomonadati</taxon>
        <taxon>Pseudomonadota</taxon>
        <taxon>Betaproteobacteria</taxon>
        <taxon>Burkholderiales</taxon>
        <taxon>Burkholderiaceae</taxon>
        <taxon>Burkholderia</taxon>
        <taxon>Burkholderia cepacia complex</taxon>
    </lineage>
</organism>
<dbReference type="OrthoDB" id="5445630at2"/>
<dbReference type="RefSeq" id="WP_059761171.1">
    <property type="nucleotide sequence ID" value="NZ_LOXM01000302.1"/>
</dbReference>
<dbReference type="PRINTS" id="PR00394">
    <property type="entry name" value="RHSPROTEIN"/>
</dbReference>
<dbReference type="InterPro" id="IPR050708">
    <property type="entry name" value="T6SS_VgrG/RHS"/>
</dbReference>
<proteinExistence type="predicted"/>
<feature type="region of interest" description="Disordered" evidence="2">
    <location>
        <begin position="1417"/>
        <end position="1462"/>
    </location>
</feature>
<dbReference type="InterPro" id="IPR008727">
    <property type="entry name" value="PAAR_motif"/>
</dbReference>
<dbReference type="PANTHER" id="PTHR32305">
    <property type="match status" value="1"/>
</dbReference>
<keyword evidence="1" id="KW-0677">Repeat</keyword>
<feature type="compositionally biased region" description="Basic and acidic residues" evidence="2">
    <location>
        <begin position="1436"/>
        <end position="1461"/>
    </location>
</feature>
<dbReference type="InterPro" id="IPR004030">
    <property type="entry name" value="NOS_N"/>
</dbReference>
<dbReference type="GO" id="GO:0006809">
    <property type="term" value="P:nitric oxide biosynthetic process"/>
    <property type="evidence" value="ECO:0007669"/>
    <property type="project" value="InterPro"/>
</dbReference>
<dbReference type="InterPro" id="IPR022385">
    <property type="entry name" value="Rhs_assc_core"/>
</dbReference>
<accession>A0A103QLT4</accession>
<feature type="domain" description="Nitric oxide synthase (NOS)" evidence="3">
    <location>
        <begin position="991"/>
        <end position="998"/>
    </location>
</feature>
<dbReference type="InterPro" id="IPR045351">
    <property type="entry name" value="DUF6531"/>
</dbReference>
<protein>
    <recommendedName>
        <fullName evidence="3">Nitric oxide synthase (NOS) domain-containing protein</fullName>
    </recommendedName>
</protein>
<name>A0A103QLT4_9BURK</name>
<dbReference type="Pfam" id="PF05593">
    <property type="entry name" value="RHS_repeat"/>
    <property type="match status" value="1"/>
</dbReference>
<dbReference type="InterPro" id="IPR006530">
    <property type="entry name" value="YD"/>
</dbReference>
<reference evidence="4 5" key="1">
    <citation type="submission" date="2015-11" db="EMBL/GenBank/DDBJ databases">
        <title>Expanding the genomic diversity of Burkholderia species for the development of highly accurate diagnostics.</title>
        <authorList>
            <person name="Sahl J."/>
            <person name="Keim P."/>
            <person name="Wagner D."/>
        </authorList>
    </citation>
    <scope>NUCLEOTIDE SEQUENCE [LARGE SCALE GENOMIC DNA]</scope>
    <source>
        <strain evidence="4 5">MSMB2036</strain>
    </source>
</reference>
<dbReference type="Pfam" id="PF25023">
    <property type="entry name" value="TEN_YD-shell"/>
    <property type="match status" value="2"/>
</dbReference>
<evidence type="ECO:0000313" key="5">
    <source>
        <dbReference type="Proteomes" id="UP000064029"/>
    </source>
</evidence>
<dbReference type="PROSITE" id="PS60001">
    <property type="entry name" value="NOS"/>
    <property type="match status" value="1"/>
</dbReference>
<evidence type="ECO:0000256" key="1">
    <source>
        <dbReference type="ARBA" id="ARBA00022737"/>
    </source>
</evidence>
<dbReference type="Gene3D" id="2.180.10.10">
    <property type="entry name" value="RHS repeat-associated core"/>
    <property type="match status" value="3"/>
</dbReference>
<evidence type="ECO:0000256" key="2">
    <source>
        <dbReference type="SAM" id="MobiDB-lite"/>
    </source>
</evidence>
<feature type="compositionally biased region" description="Basic and acidic residues" evidence="2">
    <location>
        <begin position="1417"/>
        <end position="1427"/>
    </location>
</feature>
<feature type="region of interest" description="Disordered" evidence="2">
    <location>
        <begin position="1"/>
        <end position="29"/>
    </location>
</feature>
<dbReference type="NCBIfam" id="TIGR03696">
    <property type="entry name" value="Rhs_assc_core"/>
    <property type="match status" value="1"/>
</dbReference>
<dbReference type="InterPro" id="IPR031325">
    <property type="entry name" value="RHS_repeat"/>
</dbReference>
<dbReference type="NCBIfam" id="TIGR01643">
    <property type="entry name" value="YD_repeat_2x"/>
    <property type="match status" value="2"/>
</dbReference>
<evidence type="ECO:0000313" key="4">
    <source>
        <dbReference type="EMBL" id="KVG51745.1"/>
    </source>
</evidence>
<gene>
    <name evidence="4" type="ORF">WJ33_11105</name>
</gene>